<dbReference type="AlphaFoldDB" id="A0A1L9UVK3"/>
<sequence length="91" mass="10150">MVSADNPAAAAASAAAAAAAHCTEHVATFFQFSRFDFVDFDFDFDFNFGFSNLGVFLRRHLVDRLAWRCGRHACMATTPANQDFCIFYPSR</sequence>
<dbReference type="GeneID" id="93576317"/>
<accession>A0A1L9UVK3</accession>
<evidence type="ECO:0000313" key="1">
    <source>
        <dbReference type="EMBL" id="OJJ75620.1"/>
    </source>
</evidence>
<dbReference type="Proteomes" id="UP000184499">
    <property type="component" value="Unassembled WGS sequence"/>
</dbReference>
<name>A0A1L9UVK3_ASPBC</name>
<gene>
    <name evidence="1" type="ORF">ASPBRDRAFT_37913</name>
</gene>
<keyword evidence="2" id="KW-1185">Reference proteome</keyword>
<dbReference type="RefSeq" id="XP_067482867.1">
    <property type="nucleotide sequence ID" value="XM_067623829.1"/>
</dbReference>
<dbReference type="VEuPathDB" id="FungiDB:ASPBRDRAFT_37913"/>
<protein>
    <submittedName>
        <fullName evidence="1">Uncharacterized protein</fullName>
    </submittedName>
</protein>
<evidence type="ECO:0000313" key="2">
    <source>
        <dbReference type="Proteomes" id="UP000184499"/>
    </source>
</evidence>
<dbReference type="EMBL" id="KV878680">
    <property type="protein sequence ID" value="OJJ75620.1"/>
    <property type="molecule type" value="Genomic_DNA"/>
</dbReference>
<reference evidence="2" key="1">
    <citation type="journal article" date="2017" name="Genome Biol.">
        <title>Comparative genomics reveals high biological diversity and specific adaptations in the industrially and medically important fungal genus Aspergillus.</title>
        <authorList>
            <person name="de Vries R.P."/>
            <person name="Riley R."/>
            <person name="Wiebenga A."/>
            <person name="Aguilar-Osorio G."/>
            <person name="Amillis S."/>
            <person name="Uchima C.A."/>
            <person name="Anderluh G."/>
            <person name="Asadollahi M."/>
            <person name="Askin M."/>
            <person name="Barry K."/>
            <person name="Battaglia E."/>
            <person name="Bayram O."/>
            <person name="Benocci T."/>
            <person name="Braus-Stromeyer S.A."/>
            <person name="Caldana C."/>
            <person name="Canovas D."/>
            <person name="Cerqueira G.C."/>
            <person name="Chen F."/>
            <person name="Chen W."/>
            <person name="Choi C."/>
            <person name="Clum A."/>
            <person name="Dos Santos R.A."/>
            <person name="Damasio A.R."/>
            <person name="Diallinas G."/>
            <person name="Emri T."/>
            <person name="Fekete E."/>
            <person name="Flipphi M."/>
            <person name="Freyberg S."/>
            <person name="Gallo A."/>
            <person name="Gournas C."/>
            <person name="Habgood R."/>
            <person name="Hainaut M."/>
            <person name="Harispe M.L."/>
            <person name="Henrissat B."/>
            <person name="Hilden K.S."/>
            <person name="Hope R."/>
            <person name="Hossain A."/>
            <person name="Karabika E."/>
            <person name="Karaffa L."/>
            <person name="Karanyi Z."/>
            <person name="Krasevec N."/>
            <person name="Kuo A."/>
            <person name="Kusch H."/>
            <person name="LaButti K."/>
            <person name="Lagendijk E.L."/>
            <person name="Lapidus A."/>
            <person name="Levasseur A."/>
            <person name="Lindquist E."/>
            <person name="Lipzen A."/>
            <person name="Logrieco A.F."/>
            <person name="MacCabe A."/>
            <person name="Maekelae M.R."/>
            <person name="Malavazi I."/>
            <person name="Melin P."/>
            <person name="Meyer V."/>
            <person name="Mielnichuk N."/>
            <person name="Miskei M."/>
            <person name="Molnar A.P."/>
            <person name="Mule G."/>
            <person name="Ngan C.Y."/>
            <person name="Orejas M."/>
            <person name="Orosz E."/>
            <person name="Ouedraogo J.P."/>
            <person name="Overkamp K.M."/>
            <person name="Park H.-S."/>
            <person name="Perrone G."/>
            <person name="Piumi F."/>
            <person name="Punt P.J."/>
            <person name="Ram A.F."/>
            <person name="Ramon A."/>
            <person name="Rauscher S."/>
            <person name="Record E."/>
            <person name="Riano-Pachon D.M."/>
            <person name="Robert V."/>
            <person name="Roehrig J."/>
            <person name="Ruller R."/>
            <person name="Salamov A."/>
            <person name="Salih N.S."/>
            <person name="Samson R.A."/>
            <person name="Sandor E."/>
            <person name="Sanguinetti M."/>
            <person name="Schuetze T."/>
            <person name="Sepcic K."/>
            <person name="Shelest E."/>
            <person name="Sherlock G."/>
            <person name="Sophianopoulou V."/>
            <person name="Squina F.M."/>
            <person name="Sun H."/>
            <person name="Susca A."/>
            <person name="Todd R.B."/>
            <person name="Tsang A."/>
            <person name="Unkles S.E."/>
            <person name="van de Wiele N."/>
            <person name="van Rossen-Uffink D."/>
            <person name="Oliveira J.V."/>
            <person name="Vesth T.C."/>
            <person name="Visser J."/>
            <person name="Yu J.-H."/>
            <person name="Zhou M."/>
            <person name="Andersen M.R."/>
            <person name="Archer D.B."/>
            <person name="Baker S.E."/>
            <person name="Benoit I."/>
            <person name="Brakhage A.A."/>
            <person name="Braus G.H."/>
            <person name="Fischer R."/>
            <person name="Frisvad J.C."/>
            <person name="Goldman G.H."/>
            <person name="Houbraken J."/>
            <person name="Oakley B."/>
            <person name="Pocsi I."/>
            <person name="Scazzocchio C."/>
            <person name="Seiboth B."/>
            <person name="vanKuyk P.A."/>
            <person name="Wortman J."/>
            <person name="Dyer P.S."/>
            <person name="Grigoriev I.V."/>
        </authorList>
    </citation>
    <scope>NUCLEOTIDE SEQUENCE [LARGE SCALE GENOMIC DNA]</scope>
    <source>
        <strain evidence="2">CBS 101740 / IMI 381727 / IBT 21946</strain>
    </source>
</reference>
<organism evidence="1 2">
    <name type="scientific">Aspergillus brasiliensis (strain CBS 101740 / IMI 381727 / IBT 21946)</name>
    <dbReference type="NCBI Taxonomy" id="767769"/>
    <lineage>
        <taxon>Eukaryota</taxon>
        <taxon>Fungi</taxon>
        <taxon>Dikarya</taxon>
        <taxon>Ascomycota</taxon>
        <taxon>Pezizomycotina</taxon>
        <taxon>Eurotiomycetes</taxon>
        <taxon>Eurotiomycetidae</taxon>
        <taxon>Eurotiales</taxon>
        <taxon>Aspergillaceae</taxon>
        <taxon>Aspergillus</taxon>
        <taxon>Aspergillus subgen. Circumdati</taxon>
    </lineage>
</organism>
<proteinExistence type="predicted"/>